<protein>
    <submittedName>
        <fullName evidence="2">Uncharacterized protein</fullName>
    </submittedName>
</protein>
<name>A0A6G0KMU6_9STRA</name>
<gene>
    <name evidence="2" type="ORF">PF010_g17731</name>
</gene>
<accession>A0A6G0KMU6</accession>
<comment type="caution">
    <text evidence="2">The sequence shown here is derived from an EMBL/GenBank/DDBJ whole genome shotgun (WGS) entry which is preliminary data.</text>
</comment>
<organism evidence="2 3">
    <name type="scientific">Phytophthora fragariae</name>
    <dbReference type="NCBI Taxonomy" id="53985"/>
    <lineage>
        <taxon>Eukaryota</taxon>
        <taxon>Sar</taxon>
        <taxon>Stramenopiles</taxon>
        <taxon>Oomycota</taxon>
        <taxon>Peronosporomycetes</taxon>
        <taxon>Peronosporales</taxon>
        <taxon>Peronosporaceae</taxon>
        <taxon>Phytophthora</taxon>
    </lineage>
</organism>
<evidence type="ECO:0000256" key="1">
    <source>
        <dbReference type="SAM" id="MobiDB-lite"/>
    </source>
</evidence>
<feature type="compositionally biased region" description="Polar residues" evidence="1">
    <location>
        <begin position="23"/>
        <end position="33"/>
    </location>
</feature>
<sequence>MRVGEVDGPKRVCLEKLGGGVNTAESTQPTPLQRSKGLRRSERGRLACPPMSLHDECRRWKPVLERLRVQAGCQYQVWAQVASKHPMQACTALLKPSATWRRRAEWLRSPPAAAANCRSAVGIGVSGAEVLDTASGVLVAAGSIRDIPAPLDVVLALLDPEVAVGELLETSDGTLDVVGTLGELPMSVDATPGALTPICAVSVVVVG</sequence>
<dbReference type="EMBL" id="QXFX01001304">
    <property type="protein sequence ID" value="KAE9092751.1"/>
    <property type="molecule type" value="Genomic_DNA"/>
</dbReference>
<dbReference type="AlphaFoldDB" id="A0A6G0KMU6"/>
<dbReference type="Proteomes" id="UP000488956">
    <property type="component" value="Unassembled WGS sequence"/>
</dbReference>
<evidence type="ECO:0000313" key="3">
    <source>
        <dbReference type="Proteomes" id="UP000488956"/>
    </source>
</evidence>
<evidence type="ECO:0000313" key="2">
    <source>
        <dbReference type="EMBL" id="KAE9092751.1"/>
    </source>
</evidence>
<proteinExistence type="predicted"/>
<reference evidence="2 3" key="1">
    <citation type="submission" date="2018-09" db="EMBL/GenBank/DDBJ databases">
        <title>Genomic investigation of the strawberry pathogen Phytophthora fragariae indicates pathogenicity is determined by transcriptional variation in three key races.</title>
        <authorList>
            <person name="Adams T.M."/>
            <person name="Armitage A.D."/>
            <person name="Sobczyk M.K."/>
            <person name="Bates H.J."/>
            <person name="Dunwell J.M."/>
            <person name="Nellist C.F."/>
            <person name="Harrison R.J."/>
        </authorList>
    </citation>
    <scope>NUCLEOTIDE SEQUENCE [LARGE SCALE GENOMIC DNA]</scope>
    <source>
        <strain evidence="2 3">ONT-3</strain>
    </source>
</reference>
<feature type="region of interest" description="Disordered" evidence="1">
    <location>
        <begin position="17"/>
        <end position="41"/>
    </location>
</feature>